<evidence type="ECO:0000259" key="1">
    <source>
        <dbReference type="PROSITE" id="PS50056"/>
    </source>
</evidence>
<dbReference type="InterPro" id="IPR055214">
    <property type="entry name" value="PTP-NADK"/>
</dbReference>
<dbReference type="RefSeq" id="WP_343164286.1">
    <property type="nucleotide sequence ID" value="NZ_JBHRSV010000019.1"/>
</dbReference>
<accession>A0ABV6ZYC2</accession>
<organism evidence="2 3">
    <name type="scientific">Hyphobacterium vulgare</name>
    <dbReference type="NCBI Taxonomy" id="1736751"/>
    <lineage>
        <taxon>Bacteria</taxon>
        <taxon>Pseudomonadati</taxon>
        <taxon>Pseudomonadota</taxon>
        <taxon>Alphaproteobacteria</taxon>
        <taxon>Maricaulales</taxon>
        <taxon>Maricaulaceae</taxon>
        <taxon>Hyphobacterium</taxon>
    </lineage>
</organism>
<evidence type="ECO:0000313" key="3">
    <source>
        <dbReference type="Proteomes" id="UP001595379"/>
    </source>
</evidence>
<reference evidence="3" key="1">
    <citation type="journal article" date="2019" name="Int. J. Syst. Evol. Microbiol.">
        <title>The Global Catalogue of Microorganisms (GCM) 10K type strain sequencing project: providing services to taxonomists for standard genome sequencing and annotation.</title>
        <authorList>
            <consortium name="The Broad Institute Genomics Platform"/>
            <consortium name="The Broad Institute Genome Sequencing Center for Infectious Disease"/>
            <person name="Wu L."/>
            <person name="Ma J."/>
        </authorList>
    </citation>
    <scope>NUCLEOTIDE SEQUENCE [LARGE SCALE GENOMIC DNA]</scope>
    <source>
        <strain evidence="3">KCTC 52487</strain>
    </source>
</reference>
<keyword evidence="3" id="KW-1185">Reference proteome</keyword>
<keyword evidence="2" id="KW-0378">Hydrolase</keyword>
<feature type="domain" description="Tyrosine specific protein phosphatases" evidence="1">
    <location>
        <begin position="100"/>
        <end position="154"/>
    </location>
</feature>
<gene>
    <name evidence="2" type="ORF">ACFOOR_10305</name>
</gene>
<protein>
    <submittedName>
        <fullName evidence="2">Beta-lactamase hydrolase domain-containing protein</fullName>
    </submittedName>
</protein>
<dbReference type="Gene3D" id="3.90.190.10">
    <property type="entry name" value="Protein tyrosine phosphatase superfamily"/>
    <property type="match status" value="1"/>
</dbReference>
<dbReference type="PROSITE" id="PS50056">
    <property type="entry name" value="TYR_PHOSPHATASE_2"/>
    <property type="match status" value="1"/>
</dbReference>
<dbReference type="InterPro" id="IPR029021">
    <property type="entry name" value="Prot-tyrosine_phosphatase-like"/>
</dbReference>
<name>A0ABV6ZYC2_9PROT</name>
<sequence length="221" mass="25929">MAYDLTNAADRERAWQDYLWKDHGVLRLNFHNMHPVGSKGMWRANQPSPNRIKWLADNGFRTILNLRGTQPGRPYYDLEHEACERHGLAIIDLPWGSREAPFVERIETLIEVFNTIEYPAMMHCKSGADRAGIVAVMYMLLHEGASFEEAIDHLSFKYLHVKQGKTGMLDYFFEQYRLANEAEPIDFLEWVRTKYDRQATHDGFMASWWGSFLTEKLLRRE</sequence>
<dbReference type="GO" id="GO:0016787">
    <property type="term" value="F:hydrolase activity"/>
    <property type="evidence" value="ECO:0007669"/>
    <property type="project" value="UniProtKB-KW"/>
</dbReference>
<dbReference type="Pfam" id="PF22741">
    <property type="entry name" value="PTP-NADK"/>
    <property type="match status" value="1"/>
</dbReference>
<comment type="caution">
    <text evidence="2">The sequence shown here is derived from an EMBL/GenBank/DDBJ whole genome shotgun (WGS) entry which is preliminary data.</text>
</comment>
<dbReference type="SUPFAM" id="SSF52799">
    <property type="entry name" value="(Phosphotyrosine protein) phosphatases II"/>
    <property type="match status" value="1"/>
</dbReference>
<dbReference type="Proteomes" id="UP001595379">
    <property type="component" value="Unassembled WGS sequence"/>
</dbReference>
<dbReference type="InterPro" id="IPR000387">
    <property type="entry name" value="Tyr_Pase_dom"/>
</dbReference>
<proteinExistence type="predicted"/>
<dbReference type="EMBL" id="JBHRSV010000019">
    <property type="protein sequence ID" value="MFC2926496.1"/>
    <property type="molecule type" value="Genomic_DNA"/>
</dbReference>
<evidence type="ECO:0000313" key="2">
    <source>
        <dbReference type="EMBL" id="MFC2926496.1"/>
    </source>
</evidence>